<gene>
    <name evidence="3" type="ORF">DFP96_10749</name>
</gene>
<feature type="domain" description="Bacterial Ig" evidence="2">
    <location>
        <begin position="666"/>
        <end position="744"/>
    </location>
</feature>
<keyword evidence="4" id="KW-1185">Reference proteome</keyword>
<dbReference type="EMBL" id="SNZK01000007">
    <property type="protein sequence ID" value="TDR52612.1"/>
    <property type="molecule type" value="Genomic_DNA"/>
</dbReference>
<dbReference type="InterPro" id="IPR046746">
    <property type="entry name" value="Big_15"/>
</dbReference>
<feature type="domain" description="Bacterial Ig" evidence="1">
    <location>
        <begin position="502"/>
        <end position="574"/>
    </location>
</feature>
<evidence type="ECO:0000259" key="1">
    <source>
        <dbReference type="Pfam" id="PF17936"/>
    </source>
</evidence>
<feature type="domain" description="Bacterial Ig" evidence="1">
    <location>
        <begin position="424"/>
        <end position="492"/>
    </location>
</feature>
<evidence type="ECO:0000259" key="2">
    <source>
        <dbReference type="Pfam" id="PF20622"/>
    </source>
</evidence>
<dbReference type="AlphaFoldDB" id="A0A4R6ZK52"/>
<reference evidence="3 4" key="1">
    <citation type="submission" date="2019-03" db="EMBL/GenBank/DDBJ databases">
        <title>Genomic Encyclopedia of Type Strains, Phase III (KMG-III): the genomes of soil and plant-associated and newly described type strains.</title>
        <authorList>
            <person name="Whitman W."/>
        </authorList>
    </citation>
    <scope>NUCLEOTIDE SEQUENCE [LARGE SCALE GENOMIC DNA]</scope>
    <source>
        <strain evidence="3 4">CECT 7972</strain>
    </source>
</reference>
<evidence type="ECO:0000313" key="4">
    <source>
        <dbReference type="Proteomes" id="UP000295558"/>
    </source>
</evidence>
<protein>
    <recommendedName>
        <fullName evidence="5">Bacterial Ig domain-containing protein</fullName>
    </recommendedName>
</protein>
<feature type="domain" description="Bacterial Ig" evidence="2">
    <location>
        <begin position="752"/>
        <end position="830"/>
    </location>
</feature>
<dbReference type="Pfam" id="PF20622">
    <property type="entry name" value="Big_15"/>
    <property type="match status" value="3"/>
</dbReference>
<dbReference type="InterPro" id="IPR013783">
    <property type="entry name" value="Ig-like_fold"/>
</dbReference>
<proteinExistence type="predicted"/>
<organism evidence="3 4">
    <name type="scientific">Listeria rocourtiae</name>
    <dbReference type="NCBI Taxonomy" id="647910"/>
    <lineage>
        <taxon>Bacteria</taxon>
        <taxon>Bacillati</taxon>
        <taxon>Bacillota</taxon>
        <taxon>Bacilli</taxon>
        <taxon>Bacillales</taxon>
        <taxon>Listeriaceae</taxon>
        <taxon>Listeria</taxon>
    </lineage>
</organism>
<dbReference type="InterPro" id="IPR041498">
    <property type="entry name" value="Big_6"/>
</dbReference>
<dbReference type="Proteomes" id="UP000295558">
    <property type="component" value="Unassembled WGS sequence"/>
</dbReference>
<evidence type="ECO:0008006" key="5">
    <source>
        <dbReference type="Google" id="ProtNLM"/>
    </source>
</evidence>
<feature type="domain" description="Bacterial Ig" evidence="2">
    <location>
        <begin position="582"/>
        <end position="660"/>
    </location>
</feature>
<dbReference type="RefSeq" id="WP_036070678.1">
    <property type="nucleotide sequence ID" value="NZ_JAASUO010000005.1"/>
</dbReference>
<dbReference type="Pfam" id="PF20585">
    <property type="entry name" value="Pectate_lyase_5"/>
    <property type="match status" value="1"/>
</dbReference>
<dbReference type="OrthoDB" id="2365985at2"/>
<comment type="caution">
    <text evidence="3">The sequence shown here is derived from an EMBL/GenBank/DDBJ whole genome shotgun (WGS) entry which is preliminary data.</text>
</comment>
<dbReference type="STRING" id="1265846.PROCOU_07498"/>
<sequence length="832" mass="89165">MLNVKMMKKSSAIMLTTVLLGSQIVTMIPESASASKVQSVAHTVTEKERATSAEVSTFEGLKQALQDPNIVNITLKKDIVVKSAFNFTTDKNLDGQGHTIDMDGHGIGFAKVDGNATVSNINIANQGVLPLFWSQYKDATITLDNVTSSGKKLAYSLYGTMILKGSIKAKVDGVVAGIQGTNLIVKEGANVSLDTTGSSLYGIWLFDQLNQEKNSSLRVHSKNQSLRFESTDGALSTAGNLDLISNEKEGIYGTYSSVYVTAQKDSVVNVESRGDNQPAIDLQSKSSLNALSGSSMYIKRAKDSQTDTKTDQKEVIKLGSDSQIEVNAPKGFSITNGKKDAPLIDSVKAKLNIKMASLKVWNKIGGDYNSLPLNSWITGSTSMDIKRNESENLVSDNYQLQQNFKLGNYGKLSVGEEKEMRETTINELTTDSTTVTGTGEPGADIVITANNVLIGSGKVKEDGTYSIEVKKQKKGTVVEANAILGGQTSSASTVVKGEMEETTINELTADSTEATGTGEAGATIEIKVGDQVIGSGTIKEDGTYSVVIPTQKEGVTVEAIATINGQTSTATTIVKASEKDYSITADQFIVGQSTYLTGKVGSDVATVRVYVNGKAVNNVTPVDGEFRAYMSTISSTSDEVKVVSLDSEGNEKEEAKVSLVEQELILTANDYTIGEEYITGEYDKEATKVVLYIDGVAVKNSSLDPETMTYKVAANKVVTSKDQKVEMVMSKGATELKRVSVNVKDAPIPEYTLTANDYTIGEEYITGTYDKAATKVVLYIDGQVVKNSALDPETMTYKVAANKVVTSVDQKVEMVMSNGTTELERVTVNVLL</sequence>
<dbReference type="Pfam" id="PF17936">
    <property type="entry name" value="Big_6"/>
    <property type="match status" value="2"/>
</dbReference>
<evidence type="ECO:0000313" key="3">
    <source>
        <dbReference type="EMBL" id="TDR52612.1"/>
    </source>
</evidence>
<name>A0A4R6ZK52_9LIST</name>
<dbReference type="InterPro" id="IPR046776">
    <property type="entry name" value="Pectate_lyase_5"/>
</dbReference>
<dbReference type="Gene3D" id="2.60.40.10">
    <property type="entry name" value="Immunoglobulins"/>
    <property type="match status" value="2"/>
</dbReference>
<accession>A0A4R6ZK52</accession>